<dbReference type="EMBL" id="BLLK01000069">
    <property type="protein sequence ID" value="GFH60296.1"/>
    <property type="molecule type" value="Genomic_DNA"/>
</dbReference>
<proteinExistence type="predicted"/>
<feature type="compositionally biased region" description="Low complexity" evidence="1">
    <location>
        <begin position="110"/>
        <end position="122"/>
    </location>
</feature>
<dbReference type="InterPro" id="IPR049227">
    <property type="entry name" value="DUF6824"/>
</dbReference>
<organism evidence="3 4">
    <name type="scientific">Chaetoceros tenuissimus</name>
    <dbReference type="NCBI Taxonomy" id="426638"/>
    <lineage>
        <taxon>Eukaryota</taxon>
        <taxon>Sar</taxon>
        <taxon>Stramenopiles</taxon>
        <taxon>Ochrophyta</taxon>
        <taxon>Bacillariophyta</taxon>
        <taxon>Coscinodiscophyceae</taxon>
        <taxon>Chaetocerotophycidae</taxon>
        <taxon>Chaetocerotales</taxon>
        <taxon>Chaetocerotaceae</taxon>
        <taxon>Chaetoceros</taxon>
    </lineage>
</organism>
<evidence type="ECO:0000256" key="1">
    <source>
        <dbReference type="SAM" id="MobiDB-lite"/>
    </source>
</evidence>
<reference evidence="3 4" key="1">
    <citation type="journal article" date="2021" name="Sci. Rep.">
        <title>The genome of the diatom Chaetoceros tenuissimus carries an ancient integrated fragment of an extant virus.</title>
        <authorList>
            <person name="Hongo Y."/>
            <person name="Kimura K."/>
            <person name="Takaki Y."/>
            <person name="Yoshida Y."/>
            <person name="Baba S."/>
            <person name="Kobayashi G."/>
            <person name="Nagasaki K."/>
            <person name="Hano T."/>
            <person name="Tomaru Y."/>
        </authorList>
    </citation>
    <scope>NUCLEOTIDE SEQUENCE [LARGE SCALE GENOMIC DNA]</scope>
    <source>
        <strain evidence="3 4">NIES-3715</strain>
    </source>
</reference>
<evidence type="ECO:0000259" key="2">
    <source>
        <dbReference type="Pfam" id="PF20710"/>
    </source>
</evidence>
<feature type="compositionally biased region" description="Polar residues" evidence="1">
    <location>
        <begin position="310"/>
        <end position="320"/>
    </location>
</feature>
<evidence type="ECO:0000313" key="3">
    <source>
        <dbReference type="EMBL" id="GFH60296.1"/>
    </source>
</evidence>
<name>A0AAD3D9E8_9STRA</name>
<feature type="compositionally biased region" description="Basic residues" evidence="1">
    <location>
        <begin position="99"/>
        <end position="109"/>
    </location>
</feature>
<feature type="domain" description="DUF6824" evidence="2">
    <location>
        <begin position="10"/>
        <end position="95"/>
    </location>
</feature>
<feature type="compositionally biased region" description="Basic and acidic residues" evidence="1">
    <location>
        <begin position="291"/>
        <end position="308"/>
    </location>
</feature>
<feature type="region of interest" description="Disordered" evidence="1">
    <location>
        <begin position="273"/>
        <end position="344"/>
    </location>
</feature>
<gene>
    <name evidence="3" type="ORF">CTEN210_16772</name>
</gene>
<evidence type="ECO:0000313" key="4">
    <source>
        <dbReference type="Proteomes" id="UP001054902"/>
    </source>
</evidence>
<dbReference type="AlphaFoldDB" id="A0AAD3D9E8"/>
<accession>A0AAD3D9E8</accession>
<dbReference type="Proteomes" id="UP001054902">
    <property type="component" value="Unassembled WGS sequence"/>
</dbReference>
<keyword evidence="4" id="KW-1185">Reference proteome</keyword>
<feature type="compositionally biased region" description="Acidic residues" evidence="1">
    <location>
        <begin position="332"/>
        <end position="344"/>
    </location>
</feature>
<feature type="region of interest" description="Disordered" evidence="1">
    <location>
        <begin position="99"/>
        <end position="134"/>
    </location>
</feature>
<comment type="caution">
    <text evidence="3">The sequence shown here is derived from an EMBL/GenBank/DDBJ whole genome shotgun (WGS) entry which is preliminary data.</text>
</comment>
<protein>
    <recommendedName>
        <fullName evidence="2">DUF6824 domain-containing protein</fullName>
    </recommendedName>
</protein>
<sequence length="344" mass="39190">MAVINPGDNDVLLGRGGNNNKHVGNQKLRKIALSYAQEYSKCTKMGKSDLSKLLVQKVRELDPPGRFLKQDSTTLIWKDVGDVLAREKTSQVLRDAVKSYKKLPPHLRKNTTSNSKQQTSSEKNAEICTRPDPQIESNSTDAMDTGMSLQAPISSLSRNTLMIERQNLRNALTSSFVRPSDSQMSVQSYEDSTATSTTAMSSFYEEPRQNAARYRQAMNNALDNNRNNAYGYYNFPLQNGTPSPRRMRKKLRGIRNDRDTPNNHLMNHEARSIEEQEVRPQGRFHLAPQPEPDRNYHASNRLREDCHPASRSNIRNTLNGLVQRDPSRMHEDGEDWEPIDDVYN</sequence>
<dbReference type="Pfam" id="PF20710">
    <property type="entry name" value="DUF6824"/>
    <property type="match status" value="1"/>
</dbReference>
<feature type="region of interest" description="Disordered" evidence="1">
    <location>
        <begin position="1"/>
        <end position="21"/>
    </location>
</feature>